<evidence type="ECO:0000256" key="7">
    <source>
        <dbReference type="ARBA" id="ARBA00023136"/>
    </source>
</evidence>
<evidence type="ECO:0000256" key="9">
    <source>
        <dbReference type="ARBA" id="ARBA00023224"/>
    </source>
</evidence>
<organism evidence="11 12">
    <name type="scientific">Diploptera punctata</name>
    <name type="common">Pacific beetle cockroach</name>
    <dbReference type="NCBI Taxonomy" id="6984"/>
    <lineage>
        <taxon>Eukaryota</taxon>
        <taxon>Metazoa</taxon>
        <taxon>Ecdysozoa</taxon>
        <taxon>Arthropoda</taxon>
        <taxon>Hexapoda</taxon>
        <taxon>Insecta</taxon>
        <taxon>Pterygota</taxon>
        <taxon>Neoptera</taxon>
        <taxon>Polyneoptera</taxon>
        <taxon>Dictyoptera</taxon>
        <taxon>Blattodea</taxon>
        <taxon>Blaberoidea</taxon>
        <taxon>Blaberidae</taxon>
        <taxon>Diplopterinae</taxon>
        <taxon>Diploptera</taxon>
    </lineage>
</organism>
<keyword evidence="6 10" id="KW-1133">Transmembrane helix</keyword>
<accession>A0AAD7Z4I2</accession>
<dbReference type="PANTHER" id="PTHR21137">
    <property type="entry name" value="ODORANT RECEPTOR"/>
    <property type="match status" value="1"/>
</dbReference>
<feature type="transmembrane region" description="Helical" evidence="10">
    <location>
        <begin position="43"/>
        <end position="66"/>
    </location>
</feature>
<keyword evidence="12" id="KW-1185">Reference proteome</keyword>
<gene>
    <name evidence="11" type="ORF">L9F63_008987</name>
</gene>
<dbReference type="PANTHER" id="PTHR21137:SF35">
    <property type="entry name" value="ODORANT RECEPTOR 19A-RELATED"/>
    <property type="match status" value="1"/>
</dbReference>
<dbReference type="GO" id="GO:0005549">
    <property type="term" value="F:odorant binding"/>
    <property type="evidence" value="ECO:0007669"/>
    <property type="project" value="InterPro"/>
</dbReference>
<dbReference type="AlphaFoldDB" id="A0AAD7Z4I2"/>
<keyword evidence="8" id="KW-0675">Receptor</keyword>
<comment type="subcellular location">
    <subcellularLocation>
        <location evidence="1">Cell membrane</location>
        <topology evidence="1">Multi-pass membrane protein</topology>
    </subcellularLocation>
</comment>
<evidence type="ECO:0000256" key="8">
    <source>
        <dbReference type="ARBA" id="ARBA00023170"/>
    </source>
</evidence>
<evidence type="ECO:0000313" key="11">
    <source>
        <dbReference type="EMBL" id="KAJ9573646.1"/>
    </source>
</evidence>
<dbReference type="InterPro" id="IPR004117">
    <property type="entry name" value="7tm6_olfct_rcpt"/>
</dbReference>
<reference evidence="11" key="1">
    <citation type="journal article" date="2023" name="IScience">
        <title>Live-bearing cockroach genome reveals convergent evolutionary mechanisms linked to viviparity in insects and beyond.</title>
        <authorList>
            <person name="Fouks B."/>
            <person name="Harrison M.C."/>
            <person name="Mikhailova A.A."/>
            <person name="Marchal E."/>
            <person name="English S."/>
            <person name="Carruthers M."/>
            <person name="Jennings E.C."/>
            <person name="Chiamaka E.L."/>
            <person name="Frigard R.A."/>
            <person name="Pippel M."/>
            <person name="Attardo G.M."/>
            <person name="Benoit J.B."/>
            <person name="Bornberg-Bauer E."/>
            <person name="Tobe S.S."/>
        </authorList>
    </citation>
    <scope>NUCLEOTIDE SEQUENCE</scope>
    <source>
        <strain evidence="11">Stay&amp;Tobe</strain>
    </source>
</reference>
<sequence length="145" mass="16780">LTEKLDELVSSIFFLQFLTASIMICMLGFRITTMDFDINLMKLLSYLLTCICQLGLYCSFGSNLMYQSEEVYNAIYSCEWYDQSDYFKRSLNMIIMRAQRPVAVRAGQFGALSLPIFASMMQTSYSYLALLRQLNEDVEPIDELE</sequence>
<dbReference type="Proteomes" id="UP001233999">
    <property type="component" value="Unassembled WGS sequence"/>
</dbReference>
<evidence type="ECO:0000256" key="1">
    <source>
        <dbReference type="ARBA" id="ARBA00004651"/>
    </source>
</evidence>
<keyword evidence="9" id="KW-0807">Transducer</keyword>
<dbReference type="GO" id="GO:0005886">
    <property type="term" value="C:plasma membrane"/>
    <property type="evidence" value="ECO:0007669"/>
    <property type="project" value="UniProtKB-SubCell"/>
</dbReference>
<keyword evidence="2" id="KW-1003">Cell membrane</keyword>
<evidence type="ECO:0000256" key="4">
    <source>
        <dbReference type="ARBA" id="ARBA00022692"/>
    </source>
</evidence>
<proteinExistence type="predicted"/>
<dbReference type="EMBL" id="JASPKZ010010687">
    <property type="protein sequence ID" value="KAJ9573646.1"/>
    <property type="molecule type" value="Genomic_DNA"/>
</dbReference>
<keyword evidence="4 10" id="KW-0812">Transmembrane</keyword>
<evidence type="ECO:0000256" key="5">
    <source>
        <dbReference type="ARBA" id="ARBA00022725"/>
    </source>
</evidence>
<feature type="non-terminal residue" evidence="11">
    <location>
        <position position="145"/>
    </location>
</feature>
<feature type="transmembrane region" description="Helical" evidence="10">
    <location>
        <begin position="12"/>
        <end position="31"/>
    </location>
</feature>
<evidence type="ECO:0000256" key="6">
    <source>
        <dbReference type="ARBA" id="ARBA00022989"/>
    </source>
</evidence>
<evidence type="ECO:0000256" key="2">
    <source>
        <dbReference type="ARBA" id="ARBA00022475"/>
    </source>
</evidence>
<evidence type="ECO:0000256" key="10">
    <source>
        <dbReference type="SAM" id="Phobius"/>
    </source>
</evidence>
<evidence type="ECO:0000256" key="3">
    <source>
        <dbReference type="ARBA" id="ARBA00022606"/>
    </source>
</evidence>
<keyword evidence="7 10" id="KW-0472">Membrane</keyword>
<keyword evidence="3" id="KW-0716">Sensory transduction</keyword>
<comment type="caution">
    <text evidence="11">The sequence shown here is derived from an EMBL/GenBank/DDBJ whole genome shotgun (WGS) entry which is preliminary data.</text>
</comment>
<dbReference type="Pfam" id="PF02949">
    <property type="entry name" value="7tm_6"/>
    <property type="match status" value="1"/>
</dbReference>
<keyword evidence="5" id="KW-0552">Olfaction</keyword>
<reference evidence="11" key="2">
    <citation type="submission" date="2023-05" db="EMBL/GenBank/DDBJ databases">
        <authorList>
            <person name="Fouks B."/>
        </authorList>
    </citation>
    <scope>NUCLEOTIDE SEQUENCE</scope>
    <source>
        <strain evidence="11">Stay&amp;Tobe</strain>
        <tissue evidence="11">Testes</tissue>
    </source>
</reference>
<dbReference type="GO" id="GO:0007165">
    <property type="term" value="P:signal transduction"/>
    <property type="evidence" value="ECO:0007669"/>
    <property type="project" value="UniProtKB-KW"/>
</dbReference>
<protein>
    <submittedName>
        <fullName evidence="11">Uncharacterized protein</fullName>
    </submittedName>
</protein>
<dbReference type="GO" id="GO:0004984">
    <property type="term" value="F:olfactory receptor activity"/>
    <property type="evidence" value="ECO:0007669"/>
    <property type="project" value="InterPro"/>
</dbReference>
<name>A0AAD7Z4I2_DIPPU</name>
<evidence type="ECO:0000313" key="12">
    <source>
        <dbReference type="Proteomes" id="UP001233999"/>
    </source>
</evidence>